<reference evidence="11" key="1">
    <citation type="journal article" date="2018" name="Science">
        <title>A primordial and reversible TCA cycle in a facultatively chemolithoautotrophic thermophile.</title>
        <authorList>
            <person name="Nunoura T."/>
            <person name="Chikaraishi Y."/>
            <person name="Izaki R."/>
            <person name="Suwa T."/>
            <person name="Sato T."/>
            <person name="Harada T."/>
            <person name="Mori K."/>
            <person name="Kato Y."/>
            <person name="Miyazaki M."/>
            <person name="Shimamura S."/>
            <person name="Yanagawa K."/>
            <person name="Shuto A."/>
            <person name="Ohkouchi N."/>
            <person name="Fujita N."/>
            <person name="Takaki Y."/>
            <person name="Atomi H."/>
            <person name="Takai K."/>
        </authorList>
    </citation>
    <scope>NUCLEOTIDE SEQUENCE [LARGE SCALE GENOMIC DNA]</scope>
    <source>
        <strain evidence="11">DSM 17441 / JCM 13301 / NBRC 103674 / ABI70S6</strain>
    </source>
</reference>
<comment type="subcellular location">
    <subcellularLocation>
        <location evidence="1 9">Cell membrane</location>
        <topology evidence="1 9">Single-pass membrane protein</topology>
    </subcellularLocation>
</comment>
<name>A0A0S3QUE1_THET7</name>
<evidence type="ECO:0000256" key="2">
    <source>
        <dbReference type="ARBA" id="ARBA00022448"/>
    </source>
</evidence>
<keyword evidence="3 9" id="KW-1003">Cell membrane</keyword>
<comment type="subunit">
    <text evidence="9">Forms a complex with TatC.</text>
</comment>
<protein>
    <recommendedName>
        <fullName evidence="9">Sec-independent protein translocase protein TatA</fullName>
    </recommendedName>
</protein>
<keyword evidence="8 9" id="KW-0472">Membrane</keyword>
<dbReference type="PANTHER" id="PTHR42982:SF1">
    <property type="entry name" value="SEC-INDEPENDENT PROTEIN TRANSLOCASE PROTEIN TATA"/>
    <property type="match status" value="1"/>
</dbReference>
<dbReference type="Gene3D" id="1.20.5.3310">
    <property type="match status" value="1"/>
</dbReference>
<dbReference type="InterPro" id="IPR003369">
    <property type="entry name" value="TatA/B/E"/>
</dbReference>
<evidence type="ECO:0000256" key="9">
    <source>
        <dbReference type="HAMAP-Rule" id="MF_00236"/>
    </source>
</evidence>
<dbReference type="AlphaFoldDB" id="A0A0S3QUE1"/>
<dbReference type="InterPro" id="IPR006312">
    <property type="entry name" value="TatA/E"/>
</dbReference>
<dbReference type="NCBIfam" id="TIGR01411">
    <property type="entry name" value="tatAE"/>
    <property type="match status" value="1"/>
</dbReference>
<evidence type="ECO:0000256" key="3">
    <source>
        <dbReference type="ARBA" id="ARBA00022475"/>
    </source>
</evidence>
<feature type="transmembrane region" description="Helical" evidence="9">
    <location>
        <begin position="6"/>
        <end position="22"/>
    </location>
</feature>
<sequence length="65" mass="7267">MGSIGFSELLLIFFVVLLLFGGKKLPELARSMGAALREFRRAANEIEEPIKDTKEEVEKEIKGAE</sequence>
<organism evidence="10 11">
    <name type="scientific">Thermosulfidibacter takaii (strain DSM 17441 / JCM 13301 / NBRC 103674 / ABI70S6)</name>
    <dbReference type="NCBI Taxonomy" id="1298851"/>
    <lineage>
        <taxon>Bacteria</taxon>
        <taxon>Pseudomonadati</taxon>
        <taxon>Thermosulfidibacterota</taxon>
        <taxon>Thermosulfidibacteria</taxon>
        <taxon>Thermosulfidibacterales</taxon>
        <taxon>Thermosulfidibacteraceae</taxon>
    </lineage>
</organism>
<keyword evidence="2 9" id="KW-0813">Transport</keyword>
<dbReference type="GO" id="GO:0033281">
    <property type="term" value="C:TAT protein transport complex"/>
    <property type="evidence" value="ECO:0007669"/>
    <property type="project" value="UniProtKB-UniRule"/>
</dbReference>
<evidence type="ECO:0000256" key="4">
    <source>
        <dbReference type="ARBA" id="ARBA00022692"/>
    </source>
</evidence>
<dbReference type="NCBIfam" id="NF011430">
    <property type="entry name" value="PRK14861.1"/>
    <property type="match status" value="1"/>
</dbReference>
<evidence type="ECO:0000256" key="8">
    <source>
        <dbReference type="ARBA" id="ARBA00023136"/>
    </source>
</evidence>
<evidence type="ECO:0000256" key="5">
    <source>
        <dbReference type="ARBA" id="ARBA00022927"/>
    </source>
</evidence>
<dbReference type="GO" id="GO:0043953">
    <property type="term" value="P:protein transport by the Tat complex"/>
    <property type="evidence" value="ECO:0007669"/>
    <property type="project" value="UniProtKB-UniRule"/>
</dbReference>
<evidence type="ECO:0000256" key="1">
    <source>
        <dbReference type="ARBA" id="ARBA00004162"/>
    </source>
</evidence>
<dbReference type="Proteomes" id="UP000063234">
    <property type="component" value="Chromosome"/>
</dbReference>
<keyword evidence="5 9" id="KW-0653">Protein transport</keyword>
<dbReference type="STRING" id="1298851.TST_1150"/>
<comment type="similarity">
    <text evidence="9">Belongs to the TatA/E family.</text>
</comment>
<evidence type="ECO:0000313" key="11">
    <source>
        <dbReference type="Proteomes" id="UP000063234"/>
    </source>
</evidence>
<evidence type="ECO:0000256" key="6">
    <source>
        <dbReference type="ARBA" id="ARBA00022989"/>
    </source>
</evidence>
<keyword evidence="11" id="KW-1185">Reference proteome</keyword>
<accession>A0A0S3QUE1</accession>
<dbReference type="PATRIC" id="fig|1298851.3.peg.1208"/>
<dbReference type="RefSeq" id="WP_068549937.1">
    <property type="nucleotide sequence ID" value="NZ_AP013035.1"/>
</dbReference>
<proteinExistence type="inferred from homology"/>
<keyword evidence="6 9" id="KW-1133">Transmembrane helix</keyword>
<dbReference type="KEGG" id="ttk:TST_1150"/>
<dbReference type="HAMAP" id="MF_00236">
    <property type="entry name" value="TatA_E"/>
    <property type="match status" value="1"/>
</dbReference>
<keyword evidence="4 9" id="KW-0812">Transmembrane</keyword>
<evidence type="ECO:0000256" key="7">
    <source>
        <dbReference type="ARBA" id="ARBA00023010"/>
    </source>
</evidence>
<gene>
    <name evidence="9" type="primary">tatA</name>
    <name evidence="10" type="ORF">TST_1150</name>
</gene>
<comment type="function">
    <text evidence="9">Part of the twin-arginine translocation (Tat) system that transports large folded proteins containing a characteristic twin-arginine motif in their signal peptide across membranes. TatA could form the protein-conducting channel of the Tat system.</text>
</comment>
<dbReference type="GO" id="GO:0008320">
    <property type="term" value="F:protein transmembrane transporter activity"/>
    <property type="evidence" value="ECO:0007669"/>
    <property type="project" value="UniProtKB-UniRule"/>
</dbReference>
<keyword evidence="7 9" id="KW-0811">Translocation</keyword>
<dbReference type="PANTHER" id="PTHR42982">
    <property type="entry name" value="SEC-INDEPENDENT PROTEIN TRANSLOCASE PROTEIN TATA"/>
    <property type="match status" value="1"/>
</dbReference>
<dbReference type="Pfam" id="PF02416">
    <property type="entry name" value="TatA_B_E"/>
    <property type="match status" value="1"/>
</dbReference>
<dbReference type="PRINTS" id="PR01506">
    <property type="entry name" value="TATBPROTEIN"/>
</dbReference>
<evidence type="ECO:0000313" key="10">
    <source>
        <dbReference type="EMBL" id="BAT71942.1"/>
    </source>
</evidence>
<dbReference type="EMBL" id="AP013035">
    <property type="protein sequence ID" value="BAT71942.1"/>
    <property type="molecule type" value="Genomic_DNA"/>
</dbReference>